<feature type="transmembrane region" description="Helical" evidence="1">
    <location>
        <begin position="191"/>
        <end position="211"/>
    </location>
</feature>
<dbReference type="Pfam" id="PF10997">
    <property type="entry name" value="Amj"/>
    <property type="match status" value="1"/>
</dbReference>
<comment type="subcellular location">
    <subcellularLocation>
        <location evidence="1">Cell membrane</location>
        <topology evidence="1">Multi-pass membrane protein</topology>
    </subcellularLocation>
</comment>
<comment type="similarity">
    <text evidence="1">Belongs to the Amj family.</text>
</comment>
<keyword evidence="1" id="KW-1003">Cell membrane</keyword>
<dbReference type="AlphaFoldDB" id="A0A2A7D2A9"/>
<keyword evidence="1" id="KW-0133">Cell shape</keyword>
<dbReference type="GO" id="GO:0008360">
    <property type="term" value="P:regulation of cell shape"/>
    <property type="evidence" value="ECO:0007669"/>
    <property type="project" value="UniProtKB-KW"/>
</dbReference>
<dbReference type="HAMAP" id="MF_02077">
    <property type="entry name" value="Amj_flippase"/>
    <property type="match status" value="1"/>
</dbReference>
<dbReference type="GO" id="GO:0009252">
    <property type="term" value="P:peptidoglycan biosynthetic process"/>
    <property type="evidence" value="ECO:0007669"/>
    <property type="project" value="UniProtKB-UniRule"/>
</dbReference>
<feature type="transmembrane region" description="Helical" evidence="1">
    <location>
        <begin position="244"/>
        <end position="265"/>
    </location>
</feature>
<keyword evidence="1" id="KW-1133">Transmembrane helix</keyword>
<reference evidence="2 3" key="1">
    <citation type="submission" date="2017-09" db="EMBL/GenBank/DDBJ databases">
        <title>Large-scale bioinformatics analysis of Bacillus genomes uncovers conserved roles of natural products in bacterial physiology.</title>
        <authorList>
            <consortium name="Agbiome Team Llc"/>
            <person name="Bleich R.M."/>
            <person name="Grubbs K.J."/>
            <person name="Santa Maria K.C."/>
            <person name="Allen S.E."/>
            <person name="Farag S."/>
            <person name="Shank E.A."/>
            <person name="Bowers A."/>
        </authorList>
    </citation>
    <scope>NUCLEOTIDE SEQUENCE [LARGE SCALE GENOMIC DNA]</scope>
    <source>
        <strain evidence="2 3">AFS095574</strain>
    </source>
</reference>
<evidence type="ECO:0000313" key="2">
    <source>
        <dbReference type="EMBL" id="PDZ14136.1"/>
    </source>
</evidence>
<dbReference type="InterPro" id="IPR021260">
    <property type="entry name" value="Amj"/>
</dbReference>
<keyword evidence="1" id="KW-0961">Cell wall biogenesis/degradation</keyword>
<evidence type="ECO:0000313" key="3">
    <source>
        <dbReference type="Proteomes" id="UP000220192"/>
    </source>
</evidence>
<dbReference type="RefSeq" id="WP_097841937.1">
    <property type="nucleotide sequence ID" value="NZ_NVLX01000031.1"/>
</dbReference>
<accession>A0A2A7D2A9</accession>
<comment type="pathway">
    <text evidence="1">Cell wall biogenesis; peptidoglycan biosynthesis.</text>
</comment>
<organism evidence="2 3">
    <name type="scientific">Bacillus anthracis</name>
    <name type="common">anthrax bacterium</name>
    <dbReference type="NCBI Taxonomy" id="1392"/>
    <lineage>
        <taxon>Bacteria</taxon>
        <taxon>Bacillati</taxon>
        <taxon>Bacillota</taxon>
        <taxon>Bacilli</taxon>
        <taxon>Bacillales</taxon>
        <taxon>Bacillaceae</taxon>
        <taxon>Bacillus</taxon>
        <taxon>Bacillus cereus group</taxon>
    </lineage>
</organism>
<dbReference type="UniPathway" id="UPA00219"/>
<proteinExistence type="inferred from homology"/>
<comment type="caution">
    <text evidence="2">The sequence shown here is derived from an EMBL/GenBank/DDBJ whole genome shotgun (WGS) entry which is preliminary data.</text>
</comment>
<keyword evidence="1" id="KW-0813">Transport</keyword>
<dbReference type="GO" id="GO:0015648">
    <property type="term" value="F:lipid-linked peptidoglycan transporter activity"/>
    <property type="evidence" value="ECO:0007669"/>
    <property type="project" value="UniProtKB-UniRule"/>
</dbReference>
<keyword evidence="1" id="KW-0472">Membrane</keyword>
<gene>
    <name evidence="1" type="primary">amj</name>
    <name evidence="2" type="ORF">CON16_26590</name>
</gene>
<dbReference type="EMBL" id="NVLX01000031">
    <property type="protein sequence ID" value="PDZ14136.1"/>
    <property type="molecule type" value="Genomic_DNA"/>
</dbReference>
<comment type="function">
    <text evidence="1">Involved in peptidoglycan biosynthesis. Transports lipid-linked peptidoglycan precursors from the inner to the outer leaflet of the cytoplasmic membrane.</text>
</comment>
<evidence type="ECO:0000256" key="1">
    <source>
        <dbReference type="HAMAP-Rule" id="MF_02077"/>
    </source>
</evidence>
<feature type="transmembrane region" description="Helical" evidence="1">
    <location>
        <begin position="35"/>
        <end position="54"/>
    </location>
</feature>
<sequence length="269" mass="30028">MEFITFKVICIFLFLMLMTSIEVLGYGVRLVGAKLALVASAFAIYNIMSLIARFSNMFQQPFTASLVDSAAKNGGLELLIKQFRFLLLGSTMGVLLGGLLVPFFMKVFSKALIPLSKDGSFLNMFKLINSTNLKRMKNYFVLINKNNLEGVNFRNIPIKLFVINTIVSAVFTVGVMSALYATLLIPDYDKAAMSSSNIITGVATILLTLLIDPKLSFLTDKVVQDNHNYWELKNFTFMILISRFLGTLVAQIILVPGAYYIAWFAKFIS</sequence>
<protein>
    <recommendedName>
        <fullName evidence="1">Lipid II flippase Amj</fullName>
    </recommendedName>
</protein>
<dbReference type="GO" id="GO:0005886">
    <property type="term" value="C:plasma membrane"/>
    <property type="evidence" value="ECO:0007669"/>
    <property type="project" value="UniProtKB-SubCell"/>
</dbReference>
<feature type="transmembrane region" description="Helical" evidence="1">
    <location>
        <begin position="85"/>
        <end position="105"/>
    </location>
</feature>
<keyword evidence="1" id="KW-0812">Transmembrane</keyword>
<dbReference type="GO" id="GO:0071555">
    <property type="term" value="P:cell wall organization"/>
    <property type="evidence" value="ECO:0007669"/>
    <property type="project" value="UniProtKB-KW"/>
</dbReference>
<name>A0A2A7D2A9_BACAN</name>
<keyword evidence="1" id="KW-0573">Peptidoglycan synthesis</keyword>
<feature type="transmembrane region" description="Helical" evidence="1">
    <location>
        <begin position="6"/>
        <end position="28"/>
    </location>
</feature>
<feature type="transmembrane region" description="Helical" evidence="1">
    <location>
        <begin position="161"/>
        <end position="185"/>
    </location>
</feature>
<dbReference type="Proteomes" id="UP000220192">
    <property type="component" value="Unassembled WGS sequence"/>
</dbReference>